<dbReference type="eggNOG" id="COG0642">
    <property type="taxonomic scope" value="Bacteria"/>
</dbReference>
<dbReference type="AlphaFoldDB" id="Q2LX62"/>
<dbReference type="GO" id="GO:0052621">
    <property type="term" value="F:diguanylate cyclase activity"/>
    <property type="evidence" value="ECO:0007669"/>
    <property type="project" value="UniProtKB-EC"/>
</dbReference>
<dbReference type="GO" id="GO:0005886">
    <property type="term" value="C:plasma membrane"/>
    <property type="evidence" value="ECO:0007669"/>
    <property type="project" value="TreeGrafter"/>
</dbReference>
<evidence type="ECO:0000256" key="3">
    <source>
        <dbReference type="PROSITE-ProRule" id="PRU00169"/>
    </source>
</evidence>
<organism evidence="6 7">
    <name type="scientific">Syntrophus aciditrophicus (strain SB)</name>
    <dbReference type="NCBI Taxonomy" id="56780"/>
    <lineage>
        <taxon>Bacteria</taxon>
        <taxon>Pseudomonadati</taxon>
        <taxon>Thermodesulfobacteriota</taxon>
        <taxon>Syntrophia</taxon>
        <taxon>Syntrophales</taxon>
        <taxon>Syntrophaceae</taxon>
        <taxon>Syntrophus</taxon>
    </lineage>
</organism>
<dbReference type="CDD" id="cd17574">
    <property type="entry name" value="REC_OmpR"/>
    <property type="match status" value="1"/>
</dbReference>
<dbReference type="InParanoid" id="Q2LX62"/>
<dbReference type="PANTHER" id="PTHR45138">
    <property type="entry name" value="REGULATORY COMPONENTS OF SENSORY TRANSDUCTION SYSTEM"/>
    <property type="match status" value="1"/>
</dbReference>
<dbReference type="GO" id="GO:0000155">
    <property type="term" value="F:phosphorelay sensor kinase activity"/>
    <property type="evidence" value="ECO:0007669"/>
    <property type="project" value="InterPro"/>
</dbReference>
<evidence type="ECO:0000259" key="5">
    <source>
        <dbReference type="PROSITE" id="PS50887"/>
    </source>
</evidence>
<dbReference type="PROSITE" id="PS50887">
    <property type="entry name" value="GGDEF"/>
    <property type="match status" value="1"/>
</dbReference>
<dbReference type="EMBL" id="CP000252">
    <property type="protein sequence ID" value="ABC78675.1"/>
    <property type="molecule type" value="Genomic_DNA"/>
</dbReference>
<dbReference type="GO" id="GO:0043709">
    <property type="term" value="P:cell adhesion involved in single-species biofilm formation"/>
    <property type="evidence" value="ECO:0007669"/>
    <property type="project" value="TreeGrafter"/>
</dbReference>
<proteinExistence type="predicted"/>
<evidence type="ECO:0000313" key="7">
    <source>
        <dbReference type="Proteomes" id="UP000001933"/>
    </source>
</evidence>
<protein>
    <submittedName>
        <fullName evidence="6">Ggdef family protein / response regulator receiver domain</fullName>
    </submittedName>
</protein>
<dbReference type="SMART" id="SM00267">
    <property type="entry name" value="GGDEF"/>
    <property type="match status" value="1"/>
</dbReference>
<dbReference type="InterPro" id="IPR000160">
    <property type="entry name" value="GGDEF_dom"/>
</dbReference>
<dbReference type="Gene3D" id="1.10.287.130">
    <property type="match status" value="1"/>
</dbReference>
<dbReference type="PROSITE" id="PS50110">
    <property type="entry name" value="RESPONSE_REGULATORY"/>
    <property type="match status" value="1"/>
</dbReference>
<dbReference type="Pfam" id="PF00072">
    <property type="entry name" value="Response_reg"/>
    <property type="match status" value="1"/>
</dbReference>
<keyword evidence="3" id="KW-0597">Phosphoprotein</keyword>
<dbReference type="Proteomes" id="UP000001933">
    <property type="component" value="Chromosome"/>
</dbReference>
<feature type="domain" description="Response regulatory" evidence="4">
    <location>
        <begin position="195"/>
        <end position="311"/>
    </location>
</feature>
<dbReference type="Gene3D" id="3.40.50.2300">
    <property type="match status" value="1"/>
</dbReference>
<dbReference type="InterPro" id="IPR011006">
    <property type="entry name" value="CheY-like_superfamily"/>
</dbReference>
<dbReference type="HOGENOM" id="CLU_547378_0_0_7"/>
<dbReference type="NCBIfam" id="TIGR00254">
    <property type="entry name" value="GGDEF"/>
    <property type="match status" value="1"/>
</dbReference>
<dbReference type="FunFam" id="3.30.70.270:FF:000001">
    <property type="entry name" value="Diguanylate cyclase domain protein"/>
    <property type="match status" value="1"/>
</dbReference>
<dbReference type="Pfam" id="PF00512">
    <property type="entry name" value="HisKA"/>
    <property type="match status" value="1"/>
</dbReference>
<accession>Q2LX62</accession>
<dbReference type="InterPro" id="IPR003661">
    <property type="entry name" value="HisK_dim/P_dom"/>
</dbReference>
<dbReference type="OrthoDB" id="9778432at2"/>
<sequence>MINLLTTQNLVIGKSPQAILAHIRHELRGPINAILGYSEMWLNDDSLRAIPNLHANMAKLHAAGLQLRSLIRDILDPAKHDGRKEQDVRDLGVILRHAFRMPVWAILGYNAMLTENKAETVDRATEFLADLHRIEDATQRLFTQADMIATTGCLPVDQTIYKPSKELRVQLQTIVARFRSARHPRSQYAAAEKGKILVVDDDTANCDLLSRQLDRLGYSVTVAQNGIIALDLLSTQTFDLVLLDILMPVVSGIEVLKCLRCAWSIAELPVIMVTARDRNDDIVSALDCGANDYVAKPFSLPVVLARVRTQMMLKQTVADLENLNRKLEKLSLHDGLTNIPNRRCFNETFEREQLRTRRNGMPLSLILLDVDFFKRYNDTYGHEAGDQVLCRVADLLVSATDRGGDMVFRYGGEEFVILLPETPAAGARFVAERIHSAIQQLAIPHLTSTVAHHLTASMGIATATPSDKESYYTLFERADSQLYKVKASGRNSLRQSPD</sequence>
<dbReference type="CDD" id="cd01949">
    <property type="entry name" value="GGDEF"/>
    <property type="match status" value="1"/>
</dbReference>
<dbReference type="KEGG" id="sat:SYN_01079"/>
<dbReference type="eggNOG" id="COG3706">
    <property type="taxonomic scope" value="Bacteria"/>
</dbReference>
<comment type="catalytic activity">
    <reaction evidence="2">
        <text>2 GTP = 3',3'-c-di-GMP + 2 diphosphate</text>
        <dbReference type="Rhea" id="RHEA:24898"/>
        <dbReference type="ChEBI" id="CHEBI:33019"/>
        <dbReference type="ChEBI" id="CHEBI:37565"/>
        <dbReference type="ChEBI" id="CHEBI:58805"/>
        <dbReference type="EC" id="2.7.7.65"/>
    </reaction>
</comment>
<dbReference type="InterPro" id="IPR050469">
    <property type="entry name" value="Diguanylate_Cyclase"/>
</dbReference>
<dbReference type="SMART" id="SM00388">
    <property type="entry name" value="HisKA"/>
    <property type="match status" value="1"/>
</dbReference>
<dbReference type="SMART" id="SM00448">
    <property type="entry name" value="REC"/>
    <property type="match status" value="1"/>
</dbReference>
<dbReference type="InterPro" id="IPR043128">
    <property type="entry name" value="Rev_trsase/Diguanyl_cyclase"/>
</dbReference>
<evidence type="ECO:0000256" key="1">
    <source>
        <dbReference type="ARBA" id="ARBA00000085"/>
    </source>
</evidence>
<dbReference type="RefSeq" id="WP_011418692.1">
    <property type="nucleotide sequence ID" value="NC_007759.1"/>
</dbReference>
<feature type="domain" description="GGDEF" evidence="5">
    <location>
        <begin position="361"/>
        <end position="498"/>
    </location>
</feature>
<evidence type="ECO:0000259" key="4">
    <source>
        <dbReference type="PROSITE" id="PS50110"/>
    </source>
</evidence>
<name>Q2LX62_SYNAS</name>
<dbReference type="CDD" id="cd00082">
    <property type="entry name" value="HisKA"/>
    <property type="match status" value="1"/>
</dbReference>
<evidence type="ECO:0000256" key="2">
    <source>
        <dbReference type="ARBA" id="ARBA00034247"/>
    </source>
</evidence>
<feature type="modified residue" description="4-aspartylphosphate" evidence="3">
    <location>
        <position position="244"/>
    </location>
</feature>
<dbReference type="InterPro" id="IPR036097">
    <property type="entry name" value="HisK_dim/P_sf"/>
</dbReference>
<dbReference type="STRING" id="56780.SYN_01079"/>
<reference evidence="6 7" key="1">
    <citation type="journal article" date="2007" name="Proc. Natl. Acad. Sci. U.S.A.">
        <title>The genome of Syntrophus aciditrophicus: life at the thermodynamic limit of microbial growth.</title>
        <authorList>
            <person name="McInerney M.J."/>
            <person name="Rohlin L."/>
            <person name="Mouttaki H."/>
            <person name="Kim U."/>
            <person name="Krupp R.S."/>
            <person name="Rios-Hernandez L."/>
            <person name="Sieber J."/>
            <person name="Struchtemeyer C.G."/>
            <person name="Bhattacharyya A."/>
            <person name="Campbell J.W."/>
            <person name="Gunsalus R.P."/>
        </authorList>
    </citation>
    <scope>NUCLEOTIDE SEQUENCE [LARGE SCALE GENOMIC DNA]</scope>
    <source>
        <strain evidence="6 7">SB</strain>
    </source>
</reference>
<evidence type="ECO:0000313" key="6">
    <source>
        <dbReference type="EMBL" id="ABC78675.1"/>
    </source>
</evidence>
<keyword evidence="7" id="KW-1185">Reference proteome</keyword>
<dbReference type="InterPro" id="IPR029787">
    <property type="entry name" value="Nucleotide_cyclase"/>
</dbReference>
<dbReference type="PANTHER" id="PTHR45138:SF9">
    <property type="entry name" value="DIGUANYLATE CYCLASE DGCM-RELATED"/>
    <property type="match status" value="1"/>
</dbReference>
<dbReference type="InterPro" id="IPR001789">
    <property type="entry name" value="Sig_transdc_resp-reg_receiver"/>
</dbReference>
<gene>
    <name evidence="6" type="ORF">SYN_01079</name>
</gene>
<comment type="catalytic activity">
    <reaction evidence="1">
        <text>ATP + protein L-histidine = ADP + protein N-phospho-L-histidine.</text>
        <dbReference type="EC" id="2.7.13.3"/>
    </reaction>
</comment>
<dbReference type="Pfam" id="PF00990">
    <property type="entry name" value="GGDEF"/>
    <property type="match status" value="1"/>
</dbReference>
<dbReference type="SUPFAM" id="SSF52172">
    <property type="entry name" value="CheY-like"/>
    <property type="match status" value="1"/>
</dbReference>
<dbReference type="GO" id="GO:1902201">
    <property type="term" value="P:negative regulation of bacterial-type flagellum-dependent cell motility"/>
    <property type="evidence" value="ECO:0007669"/>
    <property type="project" value="TreeGrafter"/>
</dbReference>
<dbReference type="SUPFAM" id="SSF55073">
    <property type="entry name" value="Nucleotide cyclase"/>
    <property type="match status" value="1"/>
</dbReference>
<dbReference type="Gene3D" id="3.30.70.270">
    <property type="match status" value="1"/>
</dbReference>
<dbReference type="SUPFAM" id="SSF47384">
    <property type="entry name" value="Homodimeric domain of signal transducing histidine kinase"/>
    <property type="match status" value="1"/>
</dbReference>